<feature type="compositionally biased region" description="Basic and acidic residues" evidence="1">
    <location>
        <begin position="1132"/>
        <end position="1162"/>
    </location>
</feature>
<dbReference type="InterPro" id="IPR044736">
    <property type="entry name" value="Gid1/RanBPM/SPLA_SPRY"/>
</dbReference>
<keyword evidence="2" id="KW-1185">Reference proteome</keyword>
<dbReference type="CDD" id="cd12885">
    <property type="entry name" value="SPRY_RanBP_like"/>
    <property type="match status" value="1"/>
</dbReference>
<feature type="region of interest" description="Disordered" evidence="1">
    <location>
        <begin position="1131"/>
        <end position="1162"/>
    </location>
</feature>
<feature type="region of interest" description="Disordered" evidence="1">
    <location>
        <begin position="296"/>
        <end position="330"/>
    </location>
</feature>
<feature type="compositionally biased region" description="Basic and acidic residues" evidence="1">
    <location>
        <begin position="430"/>
        <end position="442"/>
    </location>
</feature>
<organism evidence="2 3">
    <name type="scientific">Globodera rostochiensis</name>
    <name type="common">Golden nematode worm</name>
    <name type="synonym">Heterodera rostochiensis</name>
    <dbReference type="NCBI Taxonomy" id="31243"/>
    <lineage>
        <taxon>Eukaryota</taxon>
        <taxon>Metazoa</taxon>
        <taxon>Ecdysozoa</taxon>
        <taxon>Nematoda</taxon>
        <taxon>Chromadorea</taxon>
        <taxon>Rhabditida</taxon>
        <taxon>Tylenchina</taxon>
        <taxon>Tylenchomorpha</taxon>
        <taxon>Tylenchoidea</taxon>
        <taxon>Heteroderidae</taxon>
        <taxon>Heteroderinae</taxon>
        <taxon>Globodera</taxon>
    </lineage>
</organism>
<dbReference type="InterPro" id="IPR043136">
    <property type="entry name" value="B30.2/SPRY_sf"/>
</dbReference>
<feature type="compositionally biased region" description="Gly residues" evidence="1">
    <location>
        <begin position="594"/>
        <end position="607"/>
    </location>
</feature>
<protein>
    <submittedName>
        <fullName evidence="3">B30.2/SPRY domain-containing protein</fullName>
    </submittedName>
</protein>
<feature type="region of interest" description="Disordered" evidence="1">
    <location>
        <begin position="659"/>
        <end position="695"/>
    </location>
</feature>
<feature type="compositionally biased region" description="Basic and acidic residues" evidence="1">
    <location>
        <begin position="497"/>
        <end position="509"/>
    </location>
</feature>
<name>A0A914H437_GLORO</name>
<feature type="region of interest" description="Disordered" evidence="1">
    <location>
        <begin position="497"/>
        <end position="548"/>
    </location>
</feature>
<feature type="region of interest" description="Disordered" evidence="1">
    <location>
        <begin position="742"/>
        <end position="789"/>
    </location>
</feature>
<sequence>MPSDEIVGEYKGTYAYWADAWRTRLSFPRGPYIGGKPKFGPGSDVIGCGINLASRQIIYTRNGQLLVKNNTIHESSIIIRHGNPFTILADSFVTVNNFVEELKTQLSNQTKKIPQKGLPQVSGPQKSGRKCLGRKCLRRKCLGRKSLFCLRPQVSGPQKSGRKCLGRKCLRRKCQGANVYFVLSRKCLGRKCLGRKCLSRKCRPTGVNSSIRWLGEAHVKRAKRAQVWEGRASARSARSEFTECGGGNGAMPGGKGGRASARSARSEFTEYKGSTFFGQSVQGGWAKPTLSERSERRYGRVGRAREARVASSRNVEEGTGPCPGVKAGGRAREARGANKGSTFFGQSVQGGWAKPTLSERSERRYGRVGRAREARVASSRNVEEGTGPCPGVKAGGRAREARGANKGSTFFGQSVQGGWAKPTLSERSERRYGRVGRAREARVASSRNVEEGTGPCPGVKAGGRAREARGANKGSTFFGQSVQGGWAKPTLSERSERRYGRVKRAREARVASSRNVEEGTGPCPGVKAGGRAREARGANKGSTFFGQSVQGGWAKPTLSERSERRWLGEAHVKRAKRAQVWEGRASARSEFTECGGGNGAMPGGKGGRASAQSARSEFTEYKGSTFFGQSVQGGWAKPTLSERSERRYGRVGRARVASSRNVEEGTGPCPGVKAGGRAREARGASSRNVEGGKGPCPGVKAGGRACEARGASLPYALLKKNENFFLQPCPLYKSGRAREARGASSRNVEGGKGPCPLYKSGRAREARETSTRNVEGGKGPCPLYKSGRAREARGASSRNVEWGKGPCPGVLVGGRARGASSRNEAAKGIKLARDIPGMNQLKGELSAKMEQYQKQQQQNIADGNRAEFVKRVGNGVVRQLSIPHESLPENVGFEWLKISYIDRSVIEFLQRVRRLFDSKGITLCMATANDQNRSWQIIWHRIWPLISDNICILSLDPSELGRLRQFSPTILRDCAKLRVLKIFDSFPVFPADDSAGASSGQAVAKWLHTPRGDGLPKLLRCIFDKDGIEEGLKMEFVNSTDPVNFIISFWNWYSVDIAPFELQNNLTGERLVCRRRRDGSGYWVMVRCPIERDEKKWAEWEQEVAEWDCYGRWNCIRISFKDSDIDDGLLEVEAKEGPSEPKRERSEKRWNLDENIQTEKMD</sequence>
<accession>A0A914H437</accession>
<dbReference type="AlphaFoldDB" id="A0A914H437"/>
<feature type="region of interest" description="Disordered" evidence="1">
    <location>
        <begin position="590"/>
        <end position="610"/>
    </location>
</feature>
<dbReference type="Proteomes" id="UP000887572">
    <property type="component" value="Unplaced"/>
</dbReference>
<dbReference type="Gene3D" id="2.60.120.920">
    <property type="match status" value="1"/>
</dbReference>
<feature type="compositionally biased region" description="Basic and acidic residues" evidence="1">
    <location>
        <begin position="363"/>
        <end position="375"/>
    </location>
</feature>
<evidence type="ECO:0000313" key="3">
    <source>
        <dbReference type="WBParaSite" id="Gr19_v10_g13967.t1"/>
    </source>
</evidence>
<feature type="compositionally biased region" description="Basic and acidic residues" evidence="1">
    <location>
        <begin position="296"/>
        <end position="308"/>
    </location>
</feature>
<dbReference type="WBParaSite" id="Gr19_v10_g13967.t1">
    <property type="protein sequence ID" value="Gr19_v10_g13967.t1"/>
    <property type="gene ID" value="Gr19_v10_g13967"/>
</dbReference>
<reference evidence="3" key="1">
    <citation type="submission" date="2022-11" db="UniProtKB">
        <authorList>
            <consortium name="WormBaseParasite"/>
        </authorList>
    </citation>
    <scope>IDENTIFICATION</scope>
</reference>
<feature type="region of interest" description="Disordered" evidence="1">
    <location>
        <begin position="430"/>
        <end position="464"/>
    </location>
</feature>
<feature type="region of interest" description="Disordered" evidence="1">
    <location>
        <begin position="363"/>
        <end position="397"/>
    </location>
</feature>
<evidence type="ECO:0000256" key="1">
    <source>
        <dbReference type="SAM" id="MobiDB-lite"/>
    </source>
</evidence>
<evidence type="ECO:0000313" key="2">
    <source>
        <dbReference type="Proteomes" id="UP000887572"/>
    </source>
</evidence>
<proteinExistence type="predicted"/>